<dbReference type="GO" id="GO:0003676">
    <property type="term" value="F:nucleic acid binding"/>
    <property type="evidence" value="ECO:0007669"/>
    <property type="project" value="InterPro"/>
</dbReference>
<feature type="region of interest" description="Disordered" evidence="5">
    <location>
        <begin position="476"/>
        <end position="555"/>
    </location>
</feature>
<dbReference type="SUPFAM" id="SSF57756">
    <property type="entry name" value="Retrovirus zinc finger-like domains"/>
    <property type="match status" value="1"/>
</dbReference>
<feature type="domain" description="CCHC-type" evidence="6">
    <location>
        <begin position="205"/>
        <end position="219"/>
    </location>
</feature>
<keyword evidence="8" id="KW-1185">Reference proteome</keyword>
<feature type="compositionally biased region" description="Polar residues" evidence="5">
    <location>
        <begin position="504"/>
        <end position="521"/>
    </location>
</feature>
<gene>
    <name evidence="7" type="ORF">QBC34DRAFT_80959</name>
</gene>
<evidence type="ECO:0000313" key="7">
    <source>
        <dbReference type="EMBL" id="KAK4450056.1"/>
    </source>
</evidence>
<sequence length="892" mass="97980">MAQHDPGYTATVNFDRDCMGLDNFDELPTYSLEDVIIETFPDWKHTERRRIYPHVEWLATHIAGIQDRHGMVWTMRVWRDTLLELGYSVDMMVAGFRVWHEETVLAHPGRVVELERDRRAMEEAMEVPVPPPSPGASTASPAAIRAPAMIVISDDEEGEIFQRRKTSANAENESASEDWGGLILEGGGFPEPPQTGEHPGPFYLCKRCSVPGHFIEDCPTNLLPAYDRPPPKDYRCAYCGSGEHFITACPRNYHPDSLNQLRIRAGLIPPTDDRDPSPTIKVVEMAKNNTKDVSGGARIAPSLVDTSENHPIEGSRDQSQSGSVRRRSASPRGRNGKHRSRSPLRDRGTKPESIKAARMAPSNPHHGGRALGTALYPCELNYDDEPMDEADGSAASPQNNSSRILLLRNRQQAEGRLSFYDEGDSRSFGEPRVRRGRAFARDSSESPDTIKSRKAPGRLSFNDYDEGEVEMVDFSTASESRNKKASHFVESSDVETVSRRNEEPVSSTLVLTHSQRQNACNQPAEKPAKGNTEPDSHEPASQDQKTGGNRSDQVVEKPSVFVLGPSTNGMHPQRQSLMDGELAPANDSTTTRRVGGGAVSFQSPNQGIHPDRLNYIKSQSPMVDSDVEAPRPIWNLDGTYNHVRNPDPRYADRVEDWIHNVVNEFLQENNIIMSESPVTKVDAKTPVKKIRFLDQSPEWIENKARRAPGAMKNYLLAAITKSQAEPIVAAKKTAAAAAAGPEENPNIAKALDLLKGSRNPNNRKDEARPTAIHMWDESDCAKPAVVAAAVQGNNEDITMTGMETTSAGPTNATVVLQSIEEASELDCNMTDLEMHPIAAGTSGNATEHGAENVADESVTLCSIEAMSQLSLSLSPPTMQNASRPSEDTSTTI</sequence>
<feature type="compositionally biased region" description="Basic residues" evidence="5">
    <location>
        <begin position="324"/>
        <end position="342"/>
    </location>
</feature>
<reference evidence="7" key="2">
    <citation type="submission" date="2023-05" db="EMBL/GenBank/DDBJ databases">
        <authorList>
            <consortium name="Lawrence Berkeley National Laboratory"/>
            <person name="Steindorff A."/>
            <person name="Hensen N."/>
            <person name="Bonometti L."/>
            <person name="Westerberg I."/>
            <person name="Brannstrom I.O."/>
            <person name="Guillou S."/>
            <person name="Cros-Aarteil S."/>
            <person name="Calhoun S."/>
            <person name="Haridas S."/>
            <person name="Kuo A."/>
            <person name="Mondo S."/>
            <person name="Pangilinan J."/>
            <person name="Riley R."/>
            <person name="Labutti K."/>
            <person name="Andreopoulos B."/>
            <person name="Lipzen A."/>
            <person name="Chen C."/>
            <person name="Yanf M."/>
            <person name="Daum C."/>
            <person name="Ng V."/>
            <person name="Clum A."/>
            <person name="Ohm R."/>
            <person name="Martin F."/>
            <person name="Silar P."/>
            <person name="Natvig D."/>
            <person name="Lalanne C."/>
            <person name="Gautier V."/>
            <person name="Ament-Velasquez S.L."/>
            <person name="Kruys A."/>
            <person name="Hutchinson M.I."/>
            <person name="Powell A.J."/>
            <person name="Barry K."/>
            <person name="Miller A.N."/>
            <person name="Grigoriev I.V."/>
            <person name="Debuchy R."/>
            <person name="Gladieux P."/>
            <person name="Thoren M.H."/>
            <person name="Johannesson H."/>
        </authorList>
    </citation>
    <scope>NUCLEOTIDE SEQUENCE</scope>
    <source>
        <strain evidence="7">PSN243</strain>
    </source>
</reference>
<evidence type="ECO:0000259" key="6">
    <source>
        <dbReference type="PROSITE" id="PS50158"/>
    </source>
</evidence>
<dbReference type="GO" id="GO:0008270">
    <property type="term" value="F:zinc ion binding"/>
    <property type="evidence" value="ECO:0007669"/>
    <property type="project" value="UniProtKB-KW"/>
</dbReference>
<dbReference type="Pfam" id="PF13696">
    <property type="entry name" value="zf-CCHC_2"/>
    <property type="match status" value="1"/>
</dbReference>
<dbReference type="Gene3D" id="4.10.60.10">
    <property type="entry name" value="Zinc finger, CCHC-type"/>
    <property type="match status" value="1"/>
</dbReference>
<feature type="region of interest" description="Disordered" evidence="5">
    <location>
        <begin position="417"/>
        <end position="462"/>
    </location>
</feature>
<keyword evidence="1" id="KW-0479">Metal-binding</keyword>
<protein>
    <recommendedName>
        <fullName evidence="6">CCHC-type domain-containing protein</fullName>
    </recommendedName>
</protein>
<feature type="compositionally biased region" description="Basic and acidic residues" evidence="5">
    <location>
        <begin position="526"/>
        <end position="540"/>
    </location>
</feature>
<keyword evidence="3" id="KW-0862">Zinc</keyword>
<evidence type="ECO:0000256" key="3">
    <source>
        <dbReference type="ARBA" id="ARBA00022833"/>
    </source>
</evidence>
<dbReference type="InterPro" id="IPR036875">
    <property type="entry name" value="Znf_CCHC_sf"/>
</dbReference>
<name>A0AAV9GNY3_9PEZI</name>
<accession>A0AAV9GNY3</accession>
<comment type="caution">
    <text evidence="7">The sequence shown here is derived from an EMBL/GenBank/DDBJ whole genome shotgun (WGS) entry which is preliminary data.</text>
</comment>
<feature type="compositionally biased region" description="Acidic residues" evidence="5">
    <location>
        <begin position="381"/>
        <end position="391"/>
    </location>
</feature>
<evidence type="ECO:0000313" key="8">
    <source>
        <dbReference type="Proteomes" id="UP001321760"/>
    </source>
</evidence>
<dbReference type="InterPro" id="IPR001878">
    <property type="entry name" value="Znf_CCHC"/>
</dbReference>
<feature type="region of interest" description="Disordered" evidence="5">
    <location>
        <begin position="872"/>
        <end position="892"/>
    </location>
</feature>
<dbReference type="EMBL" id="MU865934">
    <property type="protein sequence ID" value="KAK4450056.1"/>
    <property type="molecule type" value="Genomic_DNA"/>
</dbReference>
<feature type="region of interest" description="Disordered" evidence="5">
    <location>
        <begin position="286"/>
        <end position="403"/>
    </location>
</feature>
<feature type="compositionally biased region" description="Polar residues" evidence="5">
    <location>
        <begin position="541"/>
        <end position="552"/>
    </location>
</feature>
<feature type="compositionally biased region" description="Basic and acidic residues" evidence="5">
    <location>
        <begin position="307"/>
        <end position="316"/>
    </location>
</feature>
<feature type="compositionally biased region" description="Basic and acidic residues" evidence="5">
    <location>
        <begin position="343"/>
        <end position="355"/>
    </location>
</feature>
<evidence type="ECO:0000256" key="5">
    <source>
        <dbReference type="SAM" id="MobiDB-lite"/>
    </source>
</evidence>
<reference evidence="7" key="1">
    <citation type="journal article" date="2023" name="Mol. Phylogenet. Evol.">
        <title>Genome-scale phylogeny and comparative genomics of the fungal order Sordariales.</title>
        <authorList>
            <person name="Hensen N."/>
            <person name="Bonometti L."/>
            <person name="Westerberg I."/>
            <person name="Brannstrom I.O."/>
            <person name="Guillou S."/>
            <person name="Cros-Aarteil S."/>
            <person name="Calhoun S."/>
            <person name="Haridas S."/>
            <person name="Kuo A."/>
            <person name="Mondo S."/>
            <person name="Pangilinan J."/>
            <person name="Riley R."/>
            <person name="LaButti K."/>
            <person name="Andreopoulos B."/>
            <person name="Lipzen A."/>
            <person name="Chen C."/>
            <person name="Yan M."/>
            <person name="Daum C."/>
            <person name="Ng V."/>
            <person name="Clum A."/>
            <person name="Steindorff A."/>
            <person name="Ohm R.A."/>
            <person name="Martin F."/>
            <person name="Silar P."/>
            <person name="Natvig D.O."/>
            <person name="Lalanne C."/>
            <person name="Gautier V."/>
            <person name="Ament-Velasquez S.L."/>
            <person name="Kruys A."/>
            <person name="Hutchinson M.I."/>
            <person name="Powell A.J."/>
            <person name="Barry K."/>
            <person name="Miller A.N."/>
            <person name="Grigoriev I.V."/>
            <person name="Debuchy R."/>
            <person name="Gladieux P."/>
            <person name="Hiltunen Thoren M."/>
            <person name="Johannesson H."/>
        </authorList>
    </citation>
    <scope>NUCLEOTIDE SEQUENCE</scope>
    <source>
        <strain evidence="7">PSN243</strain>
    </source>
</reference>
<proteinExistence type="predicted"/>
<organism evidence="7 8">
    <name type="scientific">Podospora aff. communis PSN243</name>
    <dbReference type="NCBI Taxonomy" id="3040156"/>
    <lineage>
        <taxon>Eukaryota</taxon>
        <taxon>Fungi</taxon>
        <taxon>Dikarya</taxon>
        <taxon>Ascomycota</taxon>
        <taxon>Pezizomycotina</taxon>
        <taxon>Sordariomycetes</taxon>
        <taxon>Sordariomycetidae</taxon>
        <taxon>Sordariales</taxon>
        <taxon>Podosporaceae</taxon>
        <taxon>Podospora</taxon>
    </lineage>
</organism>
<dbReference type="AlphaFoldDB" id="A0AAV9GNY3"/>
<evidence type="ECO:0000256" key="4">
    <source>
        <dbReference type="PROSITE-ProRule" id="PRU00047"/>
    </source>
</evidence>
<feature type="compositionally biased region" description="Basic and acidic residues" evidence="5">
    <location>
        <begin position="423"/>
        <end position="451"/>
    </location>
</feature>
<evidence type="ECO:0000256" key="2">
    <source>
        <dbReference type="ARBA" id="ARBA00022771"/>
    </source>
</evidence>
<keyword evidence="2 4" id="KW-0863">Zinc-finger</keyword>
<evidence type="ECO:0000256" key="1">
    <source>
        <dbReference type="ARBA" id="ARBA00022723"/>
    </source>
</evidence>
<dbReference type="Proteomes" id="UP001321760">
    <property type="component" value="Unassembled WGS sequence"/>
</dbReference>
<dbReference type="InterPro" id="IPR025829">
    <property type="entry name" value="Zn_knuckle_CX2CX3GHX4C"/>
</dbReference>
<dbReference type="PROSITE" id="PS50158">
    <property type="entry name" value="ZF_CCHC"/>
    <property type="match status" value="1"/>
</dbReference>
<dbReference type="SMART" id="SM00343">
    <property type="entry name" value="ZnF_C2HC"/>
    <property type="match status" value="2"/>
</dbReference>